<organism evidence="1 2">
    <name type="scientific">Streptomyces enissocaesilis</name>
    <dbReference type="NCBI Taxonomy" id="332589"/>
    <lineage>
        <taxon>Bacteria</taxon>
        <taxon>Bacillati</taxon>
        <taxon>Actinomycetota</taxon>
        <taxon>Actinomycetes</taxon>
        <taxon>Kitasatosporales</taxon>
        <taxon>Streptomycetaceae</taxon>
        <taxon>Streptomyces</taxon>
        <taxon>Streptomyces rochei group</taxon>
    </lineage>
</organism>
<dbReference type="RefSeq" id="WP_344492417.1">
    <property type="nucleotide sequence ID" value="NZ_BAAAUD010000013.1"/>
</dbReference>
<accession>A0ABN3WX22</accession>
<evidence type="ECO:0000313" key="1">
    <source>
        <dbReference type="EMBL" id="GAA2930864.1"/>
    </source>
</evidence>
<reference evidence="1 2" key="1">
    <citation type="journal article" date="2019" name="Int. J. Syst. Evol. Microbiol.">
        <title>The Global Catalogue of Microorganisms (GCM) 10K type strain sequencing project: providing services to taxonomists for standard genome sequencing and annotation.</title>
        <authorList>
            <consortium name="The Broad Institute Genomics Platform"/>
            <consortium name="The Broad Institute Genome Sequencing Center for Infectious Disease"/>
            <person name="Wu L."/>
            <person name="Ma J."/>
        </authorList>
    </citation>
    <scope>NUCLEOTIDE SEQUENCE [LARGE SCALE GENOMIC DNA]</scope>
    <source>
        <strain evidence="1 2">JCM 9088</strain>
    </source>
</reference>
<name>A0ABN3WX22_9ACTN</name>
<keyword evidence="2" id="KW-1185">Reference proteome</keyword>
<dbReference type="InterPro" id="IPR045675">
    <property type="entry name" value="DUF6195"/>
</dbReference>
<comment type="caution">
    <text evidence="1">The sequence shown here is derived from an EMBL/GenBank/DDBJ whole genome shotgun (WGS) entry which is preliminary data.</text>
</comment>
<dbReference type="Pfam" id="PF19695">
    <property type="entry name" value="DUF6195"/>
    <property type="match status" value="1"/>
</dbReference>
<protein>
    <submittedName>
        <fullName evidence="1">Uncharacterized protein</fullName>
    </submittedName>
</protein>
<dbReference type="EMBL" id="BAAAUD010000013">
    <property type="protein sequence ID" value="GAA2930864.1"/>
    <property type="molecule type" value="Genomic_DNA"/>
</dbReference>
<sequence>MSHPIMFAAAKHLTTAEERRKTAREAAFRTWGPRSITAASKYARTLLGDAAVTLDWEVLGLLSFEEHLQAFASLDTTGGQHLELYYTDQGGTERISLRVSCVSCPSQHVHEVTSLEQLGQLFSLALFTTSGSGSLSVMRAR</sequence>
<evidence type="ECO:0000313" key="2">
    <source>
        <dbReference type="Proteomes" id="UP001500403"/>
    </source>
</evidence>
<proteinExistence type="predicted"/>
<dbReference type="Proteomes" id="UP001500403">
    <property type="component" value="Unassembled WGS sequence"/>
</dbReference>
<gene>
    <name evidence="1" type="ORF">GCM10010446_14590</name>
</gene>